<organism evidence="2 3">
    <name type="scientific">Acetobacter aceti</name>
    <dbReference type="NCBI Taxonomy" id="435"/>
    <lineage>
        <taxon>Bacteria</taxon>
        <taxon>Pseudomonadati</taxon>
        <taxon>Pseudomonadota</taxon>
        <taxon>Alphaproteobacteria</taxon>
        <taxon>Acetobacterales</taxon>
        <taxon>Acetobacteraceae</taxon>
        <taxon>Acetobacter</taxon>
        <taxon>Acetobacter subgen. Acetobacter</taxon>
    </lineage>
</organism>
<feature type="transmembrane region" description="Helical" evidence="1">
    <location>
        <begin position="21"/>
        <end position="39"/>
    </location>
</feature>
<feature type="transmembrane region" description="Helical" evidence="1">
    <location>
        <begin position="132"/>
        <end position="148"/>
    </location>
</feature>
<protein>
    <submittedName>
        <fullName evidence="2">Uncharacterized protein</fullName>
    </submittedName>
</protein>
<keyword evidence="1" id="KW-1133">Transmembrane helix</keyword>
<evidence type="ECO:0000313" key="2">
    <source>
        <dbReference type="EMBL" id="AQS84605.1"/>
    </source>
</evidence>
<evidence type="ECO:0000256" key="1">
    <source>
        <dbReference type="SAM" id="Phobius"/>
    </source>
</evidence>
<accession>A0A1U9KFL7</accession>
<keyword evidence="3" id="KW-1185">Reference proteome</keyword>
<sequence>MGAITGYVTGRSATGLRLPTIGNILLFVVVLILADGLLWLMTFNYVMLAIAVLFTRYASASLFKSRNSHAISFQFFNNQFSQTQEHVFKIFIVRRESTAHFYHSFFSNTSSVIHHFINLIDNSDSIIISTDTIDYILIHYLIFFIIFIG</sequence>
<dbReference type="AlphaFoldDB" id="A0A1U9KFL7"/>
<keyword evidence="1" id="KW-0812">Transmembrane</keyword>
<name>A0A1U9KFL7_ACEAC</name>
<proteinExistence type="predicted"/>
<keyword evidence="1" id="KW-0472">Membrane</keyword>
<dbReference type="Proteomes" id="UP000188937">
    <property type="component" value="Chromosome"/>
</dbReference>
<dbReference type="EMBL" id="CP014692">
    <property type="protein sequence ID" value="AQS84605.1"/>
    <property type="molecule type" value="Genomic_DNA"/>
</dbReference>
<gene>
    <name evidence="2" type="ORF">A0U92_07230</name>
</gene>
<reference evidence="2 3" key="1">
    <citation type="submission" date="2016-03" db="EMBL/GenBank/DDBJ databases">
        <title>Acetic acid bacteria sequencing.</title>
        <authorList>
            <person name="Brandt J."/>
            <person name="Jakob F."/>
            <person name="Vogel R.F."/>
        </authorList>
    </citation>
    <scope>NUCLEOTIDE SEQUENCE [LARGE SCALE GENOMIC DNA]</scope>
    <source>
        <strain evidence="2 3">TMW2.1153</strain>
    </source>
</reference>
<dbReference type="KEGG" id="aace:A0U92_07230"/>
<evidence type="ECO:0000313" key="3">
    <source>
        <dbReference type="Proteomes" id="UP000188937"/>
    </source>
</evidence>